<feature type="binding site" evidence="3 4">
    <location>
        <position position="10"/>
    </location>
    <ligand>
        <name>substrate</name>
    </ligand>
</feature>
<dbReference type="GO" id="GO:0016829">
    <property type="term" value="F:lyase activity"/>
    <property type="evidence" value="ECO:0007669"/>
    <property type="project" value="UniProtKB-KW"/>
</dbReference>
<dbReference type="PANTHER" id="PTHR23046">
    <property type="entry name" value="PHOSPHORIBOSYLAMINOIMIDAZOLE CARBOXYLASE CATALYTIC SUBUNIT"/>
    <property type="match status" value="1"/>
</dbReference>
<dbReference type="SUPFAM" id="SSF52255">
    <property type="entry name" value="N5-CAIR mutase (phosphoribosylaminoimidazole carboxylase, PurE)"/>
    <property type="match status" value="1"/>
</dbReference>
<keyword evidence="2 3" id="KW-0413">Isomerase</keyword>
<dbReference type="AlphaFoldDB" id="A0A7C4YHH7"/>
<dbReference type="GO" id="GO:0006189">
    <property type="term" value="P:'de novo' IMP biosynthetic process"/>
    <property type="evidence" value="ECO:0007669"/>
    <property type="project" value="UniProtKB-UniRule"/>
</dbReference>
<comment type="pathway">
    <text evidence="3">Purine metabolism; IMP biosynthesis via de novo pathway; 5-amino-1-(5-phospho-D-ribosyl)imidazole-4-carboxylate from 5-amino-1-(5-phospho-D-ribosyl)imidazole (N5-CAIR route): step 2/2.</text>
</comment>
<dbReference type="PIRSF" id="PIRSF001338">
    <property type="entry name" value="AIR_carboxylase"/>
    <property type="match status" value="1"/>
</dbReference>
<dbReference type="EC" id="5.4.99.18" evidence="3"/>
<dbReference type="GO" id="GO:0034023">
    <property type="term" value="F:5-(carboxyamino)imidazole ribonucleotide mutase activity"/>
    <property type="evidence" value="ECO:0007669"/>
    <property type="project" value="UniProtKB-UniRule"/>
</dbReference>
<dbReference type="UniPathway" id="UPA00074">
    <property type="reaction ID" value="UER00943"/>
</dbReference>
<organism evidence="6">
    <name type="scientific">candidate division WOR-3 bacterium</name>
    <dbReference type="NCBI Taxonomy" id="2052148"/>
    <lineage>
        <taxon>Bacteria</taxon>
        <taxon>Bacteria division WOR-3</taxon>
    </lineage>
</organism>
<keyword evidence="1 3" id="KW-0658">Purine biosynthesis</keyword>
<dbReference type="NCBIfam" id="TIGR01162">
    <property type="entry name" value="purE"/>
    <property type="match status" value="1"/>
</dbReference>
<evidence type="ECO:0000259" key="5">
    <source>
        <dbReference type="SMART" id="SM01001"/>
    </source>
</evidence>
<proteinExistence type="inferred from homology"/>
<accession>A0A7C4YHH7</accession>
<feature type="binding site" evidence="3 4">
    <location>
        <position position="13"/>
    </location>
    <ligand>
        <name>substrate</name>
    </ligand>
</feature>
<dbReference type="InterPro" id="IPR000031">
    <property type="entry name" value="PurE_dom"/>
</dbReference>
<dbReference type="HAMAP" id="MF_01929">
    <property type="entry name" value="PurE_classI"/>
    <property type="match status" value="1"/>
</dbReference>
<comment type="catalytic activity">
    <reaction evidence="3">
        <text>5-carboxyamino-1-(5-phospho-D-ribosyl)imidazole + H(+) = 5-amino-1-(5-phospho-D-ribosyl)imidazole-4-carboxylate</text>
        <dbReference type="Rhea" id="RHEA:13193"/>
        <dbReference type="ChEBI" id="CHEBI:15378"/>
        <dbReference type="ChEBI" id="CHEBI:58730"/>
        <dbReference type="ChEBI" id="CHEBI:77657"/>
        <dbReference type="EC" id="5.4.99.18"/>
    </reaction>
</comment>
<dbReference type="Pfam" id="PF00731">
    <property type="entry name" value="AIRC"/>
    <property type="match status" value="1"/>
</dbReference>
<dbReference type="SMART" id="SM01001">
    <property type="entry name" value="AIRC"/>
    <property type="match status" value="1"/>
</dbReference>
<evidence type="ECO:0000256" key="1">
    <source>
        <dbReference type="ARBA" id="ARBA00022755"/>
    </source>
</evidence>
<evidence type="ECO:0000256" key="3">
    <source>
        <dbReference type="HAMAP-Rule" id="MF_01929"/>
    </source>
</evidence>
<evidence type="ECO:0000256" key="2">
    <source>
        <dbReference type="ARBA" id="ARBA00023235"/>
    </source>
</evidence>
<comment type="similarity">
    <text evidence="3">Belongs to the AIR carboxylase family. Class I subfamily.</text>
</comment>
<dbReference type="EMBL" id="DTHG01000024">
    <property type="protein sequence ID" value="HGW91289.1"/>
    <property type="molecule type" value="Genomic_DNA"/>
</dbReference>
<comment type="function">
    <text evidence="3">Catalyzes the conversion of N5-carboxyaminoimidazole ribonucleotide (N5-CAIR) to 4-carboxy-5-aminoimidazole ribonucleotide (CAIR).</text>
</comment>
<evidence type="ECO:0000313" key="6">
    <source>
        <dbReference type="EMBL" id="HGW91289.1"/>
    </source>
</evidence>
<feature type="binding site" evidence="3 4">
    <location>
        <position position="40"/>
    </location>
    <ligand>
        <name>substrate</name>
    </ligand>
</feature>
<reference evidence="6" key="1">
    <citation type="journal article" date="2020" name="mSystems">
        <title>Genome- and Community-Level Interaction Insights into Carbon Utilization and Element Cycling Functions of Hydrothermarchaeota in Hydrothermal Sediment.</title>
        <authorList>
            <person name="Zhou Z."/>
            <person name="Liu Y."/>
            <person name="Xu W."/>
            <person name="Pan J."/>
            <person name="Luo Z.H."/>
            <person name="Li M."/>
        </authorList>
    </citation>
    <scope>NUCLEOTIDE SEQUENCE [LARGE SCALE GENOMIC DNA]</scope>
    <source>
        <strain evidence="6">SpSt-780</strain>
    </source>
</reference>
<keyword evidence="6" id="KW-0456">Lyase</keyword>
<comment type="caution">
    <text evidence="6">The sequence shown here is derived from an EMBL/GenBank/DDBJ whole genome shotgun (WGS) entry which is preliminary data.</text>
</comment>
<dbReference type="InterPro" id="IPR024694">
    <property type="entry name" value="PurE_prokaryotes"/>
</dbReference>
<feature type="domain" description="PurE" evidence="5">
    <location>
        <begin position="2"/>
        <end position="133"/>
    </location>
</feature>
<dbReference type="PANTHER" id="PTHR23046:SF2">
    <property type="entry name" value="PHOSPHORIBOSYLAMINOIMIDAZOLE CARBOXYLASE"/>
    <property type="match status" value="1"/>
</dbReference>
<dbReference type="InterPro" id="IPR033747">
    <property type="entry name" value="PurE_ClassI"/>
</dbReference>
<dbReference type="Gene3D" id="3.40.50.1970">
    <property type="match status" value="1"/>
</dbReference>
<evidence type="ECO:0000256" key="4">
    <source>
        <dbReference type="PIRSR" id="PIRSR001338-1"/>
    </source>
</evidence>
<gene>
    <name evidence="3 6" type="primary">purE</name>
    <name evidence="6" type="ORF">ENV67_01955</name>
</gene>
<name>A0A7C4YHH7_UNCW3</name>
<protein>
    <recommendedName>
        <fullName evidence="3">N5-carboxyaminoimidazole ribonucleotide mutase</fullName>
        <shortName evidence="3">N5-CAIR mutase</shortName>
        <ecNumber evidence="3">5.4.99.18</ecNumber>
    </recommendedName>
    <alternativeName>
        <fullName evidence="3">5-(carboxyamino)imidazole ribonucleotide mutase</fullName>
    </alternativeName>
</protein>
<sequence>MADILLICGSERDIEILKKGEEILKKNKISYDIVVSSAHREPERTRLIAKSAKKKGYKVIIAAAGLSAALPGFISSLTDLPVIGVPLAKSTLGGIDSLLSIVQMPKGVPVLSVGIDGIENAVYAAIRILGVSHKL</sequence>